<keyword evidence="11" id="KW-1185">Reference proteome</keyword>
<evidence type="ECO:0000313" key="11">
    <source>
        <dbReference type="Proteomes" id="UP000045545"/>
    </source>
</evidence>
<dbReference type="AlphaFoldDB" id="A0A0E4C8Z4"/>
<dbReference type="PRINTS" id="PR00100">
    <property type="entry name" value="AOTCASE"/>
</dbReference>
<dbReference type="Pfam" id="PF00185">
    <property type="entry name" value="OTCace"/>
    <property type="match status" value="1"/>
</dbReference>
<evidence type="ECO:0000313" key="10">
    <source>
        <dbReference type="EMBL" id="CFX75025.1"/>
    </source>
</evidence>
<dbReference type="InterPro" id="IPR036901">
    <property type="entry name" value="Asp/Orn_carbamoylTrfase_sf"/>
</dbReference>
<feature type="binding site" evidence="7">
    <location>
        <position position="145"/>
    </location>
    <ligand>
        <name>carbamoyl phosphate</name>
        <dbReference type="ChEBI" id="CHEBI:58228"/>
    </ligand>
</feature>
<evidence type="ECO:0000256" key="6">
    <source>
        <dbReference type="ARBA" id="ARBA00048859"/>
    </source>
</evidence>
<evidence type="ECO:0000256" key="7">
    <source>
        <dbReference type="HAMAP-Rule" id="MF_00001"/>
    </source>
</evidence>
<comment type="function">
    <text evidence="5 7">Catalyzes the condensation of carbamoyl phosphate and aspartate to form carbamoyl aspartate and inorganic phosphate, the committed step in the de novo pyrimidine nucleotide biosynthesis pathway.</text>
</comment>
<dbReference type="UniPathway" id="UPA00070">
    <property type="reaction ID" value="UER00116"/>
</dbReference>
<feature type="domain" description="Aspartate/ornithine carbamoyltransferase Asp/Orn-binding" evidence="8">
    <location>
        <begin position="165"/>
        <end position="310"/>
    </location>
</feature>
<evidence type="ECO:0000256" key="3">
    <source>
        <dbReference type="ARBA" id="ARBA00022679"/>
    </source>
</evidence>
<keyword evidence="3 7" id="KW-0808">Transferase</keyword>
<feature type="binding site" evidence="7">
    <location>
        <position position="95"/>
    </location>
    <ligand>
        <name>L-aspartate</name>
        <dbReference type="ChEBI" id="CHEBI:29991"/>
    </ligand>
</feature>
<dbReference type="GO" id="GO:0004070">
    <property type="term" value="F:aspartate carbamoyltransferase activity"/>
    <property type="evidence" value="ECO:0007669"/>
    <property type="project" value="UniProtKB-UniRule"/>
</dbReference>
<accession>A0A0E4C8Z4</accession>
<dbReference type="GO" id="GO:0005829">
    <property type="term" value="C:cytosol"/>
    <property type="evidence" value="ECO:0007669"/>
    <property type="project" value="TreeGrafter"/>
</dbReference>
<dbReference type="GO" id="GO:0006207">
    <property type="term" value="P:'de novo' pyrimidine nucleobase biosynthetic process"/>
    <property type="evidence" value="ECO:0007669"/>
    <property type="project" value="InterPro"/>
</dbReference>
<dbReference type="InterPro" id="IPR006130">
    <property type="entry name" value="Asp/Orn_carbamoylTrfase"/>
</dbReference>
<feature type="binding site" evidence="7">
    <location>
        <position position="117"/>
    </location>
    <ligand>
        <name>carbamoyl phosphate</name>
        <dbReference type="ChEBI" id="CHEBI:58228"/>
    </ligand>
</feature>
<evidence type="ECO:0000256" key="4">
    <source>
        <dbReference type="ARBA" id="ARBA00022975"/>
    </source>
</evidence>
<dbReference type="Pfam" id="PF02729">
    <property type="entry name" value="OTCace_N"/>
    <property type="match status" value="1"/>
</dbReference>
<dbReference type="EMBL" id="CGIH01000029">
    <property type="protein sequence ID" value="CFX75025.1"/>
    <property type="molecule type" value="Genomic_DNA"/>
</dbReference>
<dbReference type="PROSITE" id="PS00097">
    <property type="entry name" value="CARBAMOYLTRANSFERASE"/>
    <property type="match status" value="1"/>
</dbReference>
<evidence type="ECO:0000256" key="5">
    <source>
        <dbReference type="ARBA" id="ARBA00043884"/>
    </source>
</evidence>
<dbReference type="GO" id="GO:0044205">
    <property type="term" value="P:'de novo' UMP biosynthetic process"/>
    <property type="evidence" value="ECO:0007669"/>
    <property type="project" value="UniProtKB-UniRule"/>
</dbReference>
<comment type="subunit">
    <text evidence="7">Heterododecamer (2C3:3R2) of six catalytic PyrB chains organized as two trimers (C3), and six regulatory PyrI chains organized as three dimers (R2).</text>
</comment>
<reference evidence="10 11" key="1">
    <citation type="submission" date="2015-03" db="EMBL/GenBank/DDBJ databases">
        <authorList>
            <person name="Murphy D."/>
        </authorList>
    </citation>
    <scope>NUCLEOTIDE SEQUENCE [LARGE SCALE GENOMIC DNA]</scope>
    <source>
        <strain evidence="10 11">OL-4</strain>
    </source>
</reference>
<dbReference type="HAMAP" id="MF_00001">
    <property type="entry name" value="Asp_carb_tr"/>
    <property type="match status" value="1"/>
</dbReference>
<feature type="binding site" evidence="7">
    <location>
        <position position="274"/>
    </location>
    <ligand>
        <name>carbamoyl phosphate</name>
        <dbReference type="ChEBI" id="CHEBI:58228"/>
    </ligand>
</feature>
<evidence type="ECO:0000259" key="9">
    <source>
        <dbReference type="Pfam" id="PF02729"/>
    </source>
</evidence>
<organism evidence="10 11">
    <name type="scientific">Syntrophomonas zehnderi OL-4</name>
    <dbReference type="NCBI Taxonomy" id="690567"/>
    <lineage>
        <taxon>Bacteria</taxon>
        <taxon>Bacillati</taxon>
        <taxon>Bacillota</taxon>
        <taxon>Clostridia</taxon>
        <taxon>Eubacteriales</taxon>
        <taxon>Syntrophomonadaceae</taxon>
        <taxon>Syntrophomonas</taxon>
    </lineage>
</organism>
<dbReference type="PANTHER" id="PTHR45753:SF6">
    <property type="entry name" value="ASPARTATE CARBAMOYLTRANSFERASE"/>
    <property type="match status" value="1"/>
</dbReference>
<feature type="binding site" evidence="7">
    <location>
        <position position="178"/>
    </location>
    <ligand>
        <name>L-aspartate</name>
        <dbReference type="ChEBI" id="CHEBI:29991"/>
    </ligand>
</feature>
<dbReference type="STRING" id="690567.1789"/>
<evidence type="ECO:0000256" key="1">
    <source>
        <dbReference type="ARBA" id="ARBA00004852"/>
    </source>
</evidence>
<keyword evidence="4 7" id="KW-0665">Pyrimidine biosynthesis</keyword>
<evidence type="ECO:0000259" key="8">
    <source>
        <dbReference type="Pfam" id="PF00185"/>
    </source>
</evidence>
<feature type="domain" description="Aspartate/ornithine carbamoyltransferase carbamoyl-P binding" evidence="9">
    <location>
        <begin position="15"/>
        <end position="158"/>
    </location>
</feature>
<feature type="binding site" evidence="7">
    <location>
        <position position="148"/>
    </location>
    <ligand>
        <name>carbamoyl phosphate</name>
        <dbReference type="ChEBI" id="CHEBI:58228"/>
    </ligand>
</feature>
<dbReference type="Gene3D" id="3.40.50.1370">
    <property type="entry name" value="Aspartate/ornithine carbamoyltransferase"/>
    <property type="match status" value="2"/>
</dbReference>
<feature type="binding site" evidence="7">
    <location>
        <position position="232"/>
    </location>
    <ligand>
        <name>L-aspartate</name>
        <dbReference type="ChEBI" id="CHEBI:29991"/>
    </ligand>
</feature>
<comment type="pathway">
    <text evidence="1 7">Pyrimidine metabolism; UMP biosynthesis via de novo pathway; (S)-dihydroorotate from bicarbonate: step 2/3.</text>
</comment>
<dbReference type="GO" id="GO:0016597">
    <property type="term" value="F:amino acid binding"/>
    <property type="evidence" value="ECO:0007669"/>
    <property type="project" value="InterPro"/>
</dbReference>
<name>A0A0E4C8Z4_9FIRM</name>
<dbReference type="GO" id="GO:0006520">
    <property type="term" value="P:amino acid metabolic process"/>
    <property type="evidence" value="ECO:0007669"/>
    <property type="project" value="InterPro"/>
</dbReference>
<evidence type="ECO:0000256" key="2">
    <source>
        <dbReference type="ARBA" id="ARBA00008896"/>
    </source>
</evidence>
<dbReference type="FunFam" id="3.40.50.1370:FF:000007">
    <property type="entry name" value="Aspartate carbamoyltransferase"/>
    <property type="match status" value="1"/>
</dbReference>
<protein>
    <recommendedName>
        <fullName evidence="7">Aspartate carbamoyltransferase</fullName>
        <ecNumber evidence="7">2.1.3.2</ecNumber>
    </recommendedName>
    <alternativeName>
        <fullName evidence="7">Aspartate transcarbamylase</fullName>
        <shortName evidence="7">ATCase</shortName>
    </alternativeName>
</protein>
<comment type="similarity">
    <text evidence="2 7">Belongs to the aspartate/ornithine carbamoyltransferase superfamily. ATCase family.</text>
</comment>
<dbReference type="InterPro" id="IPR006132">
    <property type="entry name" value="Asp/Orn_carbamoyltranf_P-bd"/>
</dbReference>
<sequence>MSKEGGKTVKLEQRKDLLGLRDVSREEIEMILSTATPMKDILKRDIKKVPTLRGKAMVTVFYENSTRTRTSFEIAGKYLSADTVNLAVSTSSVAKGESLRDTVKTIEAMGFDLMVIRHGMSGTPSYVARNTNMRIINAGDGANEHPTQALLDLYSIKEAKGSLEDLKVVIVGDILHSRVARSNIYGLSKFGCEIRVVGPATLMPPEIEKLGVKAYNNLDQALRGADVINVLRIQRERQVAGLFPSLDEYSNLYMLSPERLKNAREDVLVLHPGPMNRGVEISSALADSTTAVVNEQVTNGVAVRMALLFLMMGGSKDEITY</sequence>
<dbReference type="SUPFAM" id="SSF53671">
    <property type="entry name" value="Aspartate/ornithine carbamoyltransferase"/>
    <property type="match status" value="1"/>
</dbReference>
<dbReference type="RefSeq" id="WP_046497878.1">
    <property type="nucleotide sequence ID" value="NZ_CGIH01000029.1"/>
</dbReference>
<gene>
    <name evidence="7" type="primary">pyrB</name>
    <name evidence="10" type="ORF">1789</name>
</gene>
<feature type="binding site" evidence="7">
    <location>
        <position position="273"/>
    </location>
    <ligand>
        <name>carbamoyl phosphate</name>
        <dbReference type="ChEBI" id="CHEBI:58228"/>
    </ligand>
</feature>
<dbReference type="InterPro" id="IPR006131">
    <property type="entry name" value="Asp_carbamoyltransf_Asp/Orn-bd"/>
</dbReference>
<dbReference type="PRINTS" id="PR00101">
    <property type="entry name" value="ATCASE"/>
</dbReference>
<dbReference type="Proteomes" id="UP000045545">
    <property type="component" value="Unassembled WGS sequence"/>
</dbReference>
<dbReference type="PANTHER" id="PTHR45753">
    <property type="entry name" value="ORNITHINE CARBAMOYLTRANSFERASE, MITOCHONDRIAL"/>
    <property type="match status" value="1"/>
</dbReference>
<dbReference type="EC" id="2.1.3.2" evidence="7"/>
<dbReference type="NCBIfam" id="NF002032">
    <property type="entry name" value="PRK00856.1"/>
    <property type="match status" value="1"/>
</dbReference>
<comment type="catalytic activity">
    <reaction evidence="6 7">
        <text>carbamoyl phosphate + L-aspartate = N-carbamoyl-L-aspartate + phosphate + H(+)</text>
        <dbReference type="Rhea" id="RHEA:20013"/>
        <dbReference type="ChEBI" id="CHEBI:15378"/>
        <dbReference type="ChEBI" id="CHEBI:29991"/>
        <dbReference type="ChEBI" id="CHEBI:32814"/>
        <dbReference type="ChEBI" id="CHEBI:43474"/>
        <dbReference type="ChEBI" id="CHEBI:58228"/>
        <dbReference type="EC" id="2.1.3.2"/>
    </reaction>
</comment>
<dbReference type="InterPro" id="IPR002082">
    <property type="entry name" value="Asp_carbamoyltransf"/>
</dbReference>
<proteinExistence type="inferred from homology"/>
<feature type="binding site" evidence="7">
    <location>
        <position position="67"/>
    </location>
    <ligand>
        <name>carbamoyl phosphate</name>
        <dbReference type="ChEBI" id="CHEBI:58228"/>
    </ligand>
</feature>
<feature type="binding site" evidence="7">
    <location>
        <position position="68"/>
    </location>
    <ligand>
        <name>carbamoyl phosphate</name>
        <dbReference type="ChEBI" id="CHEBI:58228"/>
    </ligand>
</feature>
<dbReference type="NCBIfam" id="TIGR00670">
    <property type="entry name" value="asp_carb_tr"/>
    <property type="match status" value="1"/>
</dbReference>